<dbReference type="PANTHER" id="PTHR43798">
    <property type="entry name" value="MONOACYLGLYCEROL LIPASE"/>
    <property type="match status" value="1"/>
</dbReference>
<keyword evidence="3" id="KW-1185">Reference proteome</keyword>
<evidence type="ECO:0000313" key="2">
    <source>
        <dbReference type="EMBL" id="QNE17250.1"/>
    </source>
</evidence>
<dbReference type="KEGG" id="kqi:F1D05_04120"/>
<keyword evidence="2" id="KW-0378">Hydrolase</keyword>
<feature type="domain" description="AB hydrolase-1" evidence="1">
    <location>
        <begin position="21"/>
        <end position="263"/>
    </location>
</feature>
<protein>
    <submittedName>
        <fullName evidence="2">Alpha/beta hydrolase</fullName>
    </submittedName>
</protein>
<dbReference type="SUPFAM" id="SSF53474">
    <property type="entry name" value="alpha/beta-Hydrolases"/>
    <property type="match status" value="1"/>
</dbReference>
<organism evidence="2 3">
    <name type="scientific">Kribbella qitaiheensis</name>
    <dbReference type="NCBI Taxonomy" id="1544730"/>
    <lineage>
        <taxon>Bacteria</taxon>
        <taxon>Bacillati</taxon>
        <taxon>Actinomycetota</taxon>
        <taxon>Actinomycetes</taxon>
        <taxon>Propionibacteriales</taxon>
        <taxon>Kribbellaceae</taxon>
        <taxon>Kribbella</taxon>
    </lineage>
</organism>
<accession>A0A7G6WTD5</accession>
<name>A0A7G6WTD5_9ACTN</name>
<dbReference type="GO" id="GO:0016020">
    <property type="term" value="C:membrane"/>
    <property type="evidence" value="ECO:0007669"/>
    <property type="project" value="TreeGrafter"/>
</dbReference>
<dbReference type="RefSeq" id="WP_185446080.1">
    <property type="nucleotide sequence ID" value="NZ_CP043661.1"/>
</dbReference>
<dbReference type="GO" id="GO:0016787">
    <property type="term" value="F:hydrolase activity"/>
    <property type="evidence" value="ECO:0007669"/>
    <property type="project" value="UniProtKB-KW"/>
</dbReference>
<dbReference type="InterPro" id="IPR000073">
    <property type="entry name" value="AB_hydrolase_1"/>
</dbReference>
<reference evidence="3" key="1">
    <citation type="submission" date="2019-09" db="EMBL/GenBank/DDBJ databases">
        <title>Antimicrobial potential of Antarctic Bacteria.</title>
        <authorList>
            <person name="Benaud N."/>
            <person name="Edwards R.J."/>
            <person name="Ferrari B.C."/>
        </authorList>
    </citation>
    <scope>NUCLEOTIDE SEQUENCE [LARGE SCALE GENOMIC DNA]</scope>
    <source>
        <strain evidence="3">SPB151</strain>
    </source>
</reference>
<reference evidence="2 3" key="2">
    <citation type="journal article" date="2020" name="Microbiol. Resour. Announc.">
        <title>Antarctic desert soil bacteria exhibit high novel natural product potential, evaluated through long-read genome sequencing and comparative genomics.</title>
        <authorList>
            <person name="Benaud N."/>
            <person name="Edwards R.J."/>
            <person name="Amos T.G."/>
            <person name="D'Agostino P.M."/>
            <person name="Gutierrez-Chavez C."/>
            <person name="Montgomery K."/>
            <person name="Nicetic I."/>
            <person name="Ferrari B.C."/>
        </authorList>
    </citation>
    <scope>NUCLEOTIDE SEQUENCE [LARGE SCALE GENOMIC DNA]</scope>
    <source>
        <strain evidence="2 3">SPB151</strain>
    </source>
</reference>
<dbReference type="InterPro" id="IPR029058">
    <property type="entry name" value="AB_hydrolase_fold"/>
</dbReference>
<sequence>MPTFSALDGTELAYNLVGEGPPLICIPGGMQDTLYFGDLGGLSAHRQLVLFDLRGTGQSGVPEDASSYRCDRLVGDVEALREHLRLDQVELLAHSGGTNLAQRYLEQHADHVGKLALITPSAMAAGITVSGDDRAAVAELRRDEPWYPEASAALKALMSGEATTGSIAPFYYGRWDEAAQAHHAAEDGHRNLDAFAAFIADGAFDPPATRAALAAFKQPVLLLAGEYDLNSPPTAVAALAALFPNPHFVVRPAAGHSPWLDDPAQFVTTLTTFLA</sequence>
<dbReference type="Pfam" id="PF00561">
    <property type="entry name" value="Abhydrolase_1"/>
    <property type="match status" value="1"/>
</dbReference>
<evidence type="ECO:0000313" key="3">
    <source>
        <dbReference type="Proteomes" id="UP000515563"/>
    </source>
</evidence>
<gene>
    <name evidence="2" type="ORF">F1D05_04120</name>
</gene>
<dbReference type="InterPro" id="IPR050266">
    <property type="entry name" value="AB_hydrolase_sf"/>
</dbReference>
<dbReference type="AlphaFoldDB" id="A0A7G6WTD5"/>
<proteinExistence type="predicted"/>
<dbReference type="Proteomes" id="UP000515563">
    <property type="component" value="Chromosome"/>
</dbReference>
<dbReference type="PANTHER" id="PTHR43798:SF27">
    <property type="entry name" value="HYDROLASE ALPHA_BETA HYDROLASE FOLD FAMILY"/>
    <property type="match status" value="1"/>
</dbReference>
<evidence type="ECO:0000259" key="1">
    <source>
        <dbReference type="Pfam" id="PF00561"/>
    </source>
</evidence>
<dbReference type="EMBL" id="CP043661">
    <property type="protein sequence ID" value="QNE17250.1"/>
    <property type="molecule type" value="Genomic_DNA"/>
</dbReference>
<dbReference type="Gene3D" id="3.40.50.1820">
    <property type="entry name" value="alpha/beta hydrolase"/>
    <property type="match status" value="1"/>
</dbReference>